<organism evidence="1 2">
    <name type="scientific">Gigaspora margarita</name>
    <dbReference type="NCBI Taxonomy" id="4874"/>
    <lineage>
        <taxon>Eukaryota</taxon>
        <taxon>Fungi</taxon>
        <taxon>Fungi incertae sedis</taxon>
        <taxon>Mucoromycota</taxon>
        <taxon>Glomeromycotina</taxon>
        <taxon>Glomeromycetes</taxon>
        <taxon>Diversisporales</taxon>
        <taxon>Gigasporaceae</taxon>
        <taxon>Gigaspora</taxon>
    </lineage>
</organism>
<protein>
    <submittedName>
        <fullName evidence="1">13440_t:CDS:1</fullName>
    </submittedName>
</protein>
<keyword evidence="2" id="KW-1185">Reference proteome</keyword>
<accession>A0ABN7VIJ1</accession>
<evidence type="ECO:0000313" key="2">
    <source>
        <dbReference type="Proteomes" id="UP000789901"/>
    </source>
</evidence>
<gene>
    <name evidence="1" type="ORF">GMARGA_LOCUS19006</name>
</gene>
<name>A0ABN7VIJ1_GIGMA</name>
<reference evidence="1 2" key="1">
    <citation type="submission" date="2021-06" db="EMBL/GenBank/DDBJ databases">
        <authorList>
            <person name="Kallberg Y."/>
            <person name="Tangrot J."/>
            <person name="Rosling A."/>
        </authorList>
    </citation>
    <scope>NUCLEOTIDE SEQUENCE [LARGE SCALE GENOMIC DNA]</scope>
    <source>
        <strain evidence="1 2">120-4 pot B 10/14</strain>
    </source>
</reference>
<sequence>MNLRKEASLAMGVSETTISRALAELNKMGKLPSSKQGQKFPQDFPEERSYVKYYCLKLEKYLKKAKYYWNMADTELIVDDDNDESYNFLDTKS</sequence>
<comment type="caution">
    <text evidence="1">The sequence shown here is derived from an EMBL/GenBank/DDBJ whole genome shotgun (WGS) entry which is preliminary data.</text>
</comment>
<proteinExistence type="predicted"/>
<dbReference type="EMBL" id="CAJVQB010015579">
    <property type="protein sequence ID" value="CAG8775337.1"/>
    <property type="molecule type" value="Genomic_DNA"/>
</dbReference>
<dbReference type="Proteomes" id="UP000789901">
    <property type="component" value="Unassembled WGS sequence"/>
</dbReference>
<evidence type="ECO:0000313" key="1">
    <source>
        <dbReference type="EMBL" id="CAG8775337.1"/>
    </source>
</evidence>